<accession>X1QS82</accession>
<evidence type="ECO:0000313" key="1">
    <source>
        <dbReference type="EMBL" id="GAI57666.1"/>
    </source>
</evidence>
<gene>
    <name evidence="1" type="ORF">S06H3_60555</name>
</gene>
<reference evidence="1" key="1">
    <citation type="journal article" date="2014" name="Front. Microbiol.">
        <title>High frequency of phylogenetically diverse reductive dehalogenase-homologous genes in deep subseafloor sedimentary metagenomes.</title>
        <authorList>
            <person name="Kawai M."/>
            <person name="Futagami T."/>
            <person name="Toyoda A."/>
            <person name="Takaki Y."/>
            <person name="Nishi S."/>
            <person name="Hori S."/>
            <person name="Arai W."/>
            <person name="Tsubouchi T."/>
            <person name="Morono Y."/>
            <person name="Uchiyama I."/>
            <person name="Ito T."/>
            <person name="Fujiyama A."/>
            <person name="Inagaki F."/>
            <person name="Takami H."/>
        </authorList>
    </citation>
    <scope>NUCLEOTIDE SEQUENCE</scope>
    <source>
        <strain evidence="1">Expedition CK06-06</strain>
    </source>
</reference>
<dbReference type="EMBL" id="BARV01039525">
    <property type="protein sequence ID" value="GAI57666.1"/>
    <property type="molecule type" value="Genomic_DNA"/>
</dbReference>
<feature type="non-terminal residue" evidence="1">
    <location>
        <position position="46"/>
    </location>
</feature>
<proteinExistence type="predicted"/>
<evidence type="ECO:0008006" key="2">
    <source>
        <dbReference type="Google" id="ProtNLM"/>
    </source>
</evidence>
<comment type="caution">
    <text evidence="1">The sequence shown here is derived from an EMBL/GenBank/DDBJ whole genome shotgun (WGS) entry which is preliminary data.</text>
</comment>
<protein>
    <recommendedName>
        <fullName evidence="2">Carboxypeptidase regulatory-like domain-containing protein</fullName>
    </recommendedName>
</protein>
<dbReference type="AlphaFoldDB" id="X1QS82"/>
<name>X1QS82_9ZZZZ</name>
<sequence>MAIELVATYDNGEPMAGAQVVVYAPDDLSTPWLTGVCDDEGRFTFI</sequence>
<organism evidence="1">
    <name type="scientific">marine sediment metagenome</name>
    <dbReference type="NCBI Taxonomy" id="412755"/>
    <lineage>
        <taxon>unclassified sequences</taxon>
        <taxon>metagenomes</taxon>
        <taxon>ecological metagenomes</taxon>
    </lineage>
</organism>